<comment type="similarity">
    <text evidence="2 14">Belongs to the peptidase M50B family.</text>
</comment>
<evidence type="ECO:0000256" key="2">
    <source>
        <dbReference type="ARBA" id="ARBA00007931"/>
    </source>
</evidence>
<reference evidence="16 17" key="1">
    <citation type="submission" date="2020-03" db="EMBL/GenBank/DDBJ databases">
        <title>Two novel Motilibacter sp.</title>
        <authorList>
            <person name="Liu S."/>
        </authorList>
    </citation>
    <scope>NUCLEOTIDE SEQUENCE [LARGE SCALE GENOMIC DNA]</scope>
    <source>
        <strain evidence="16 17">E257</strain>
    </source>
</reference>
<feature type="transmembrane region" description="Helical" evidence="14">
    <location>
        <begin position="47"/>
        <end position="66"/>
    </location>
</feature>
<feature type="transmembrane region" description="Helical" evidence="14">
    <location>
        <begin position="107"/>
        <end position="128"/>
    </location>
</feature>
<evidence type="ECO:0000256" key="7">
    <source>
        <dbReference type="ARBA" id="ARBA00022737"/>
    </source>
</evidence>
<evidence type="ECO:0000256" key="13">
    <source>
        <dbReference type="ARBA" id="ARBA00023136"/>
    </source>
</evidence>
<keyword evidence="12" id="KW-0129">CBS domain</keyword>
<dbReference type="Pfam" id="PF02163">
    <property type="entry name" value="Peptidase_M50"/>
    <property type="match status" value="1"/>
</dbReference>
<dbReference type="RefSeq" id="WP_166281804.1">
    <property type="nucleotide sequence ID" value="NZ_JAANNP010000005.1"/>
</dbReference>
<keyword evidence="9 14" id="KW-0862">Zinc</keyword>
<feature type="domain" description="Peptidase M50" evidence="15">
    <location>
        <begin position="122"/>
        <end position="198"/>
    </location>
</feature>
<dbReference type="PANTHER" id="PTHR39188">
    <property type="entry name" value="MEMBRANE-ASSOCIATED ZINC METALLOPROTEASE M50B"/>
    <property type="match status" value="1"/>
</dbReference>
<keyword evidence="4 14" id="KW-0645">Protease</keyword>
<keyword evidence="3 14" id="KW-1003">Cell membrane</keyword>
<protein>
    <recommendedName>
        <fullName evidence="14">Zinc metalloprotease</fullName>
    </recommendedName>
</protein>
<evidence type="ECO:0000313" key="16">
    <source>
        <dbReference type="EMBL" id="NHC14375.1"/>
    </source>
</evidence>
<dbReference type="InterPro" id="IPR008915">
    <property type="entry name" value="Peptidase_M50"/>
</dbReference>
<dbReference type="EMBL" id="JAANNP010000005">
    <property type="protein sequence ID" value="NHC14375.1"/>
    <property type="molecule type" value="Genomic_DNA"/>
</dbReference>
<keyword evidence="10 14" id="KW-1133">Transmembrane helix</keyword>
<keyword evidence="5 14" id="KW-0812">Transmembrane</keyword>
<evidence type="ECO:0000256" key="5">
    <source>
        <dbReference type="ARBA" id="ARBA00022692"/>
    </source>
</evidence>
<dbReference type="InterPro" id="IPR016483">
    <property type="entry name" value="UCP006404_Pept_M50_CBS"/>
</dbReference>
<feature type="transmembrane region" description="Helical" evidence="14">
    <location>
        <begin position="183"/>
        <end position="204"/>
    </location>
</feature>
<comment type="cofactor">
    <cofactor evidence="14">
        <name>Zn(2+)</name>
        <dbReference type="ChEBI" id="CHEBI:29105"/>
    </cofactor>
    <text evidence="14">Binds 1 zinc ion per subunit.</text>
</comment>
<gene>
    <name evidence="16" type="ORF">G9H71_11355</name>
</gene>
<organism evidence="16 17">
    <name type="scientific">Motilibacter deserti</name>
    <dbReference type="NCBI Taxonomy" id="2714956"/>
    <lineage>
        <taxon>Bacteria</taxon>
        <taxon>Bacillati</taxon>
        <taxon>Actinomycetota</taxon>
        <taxon>Actinomycetes</taxon>
        <taxon>Motilibacterales</taxon>
        <taxon>Motilibacteraceae</taxon>
        <taxon>Motilibacter</taxon>
    </lineage>
</organism>
<evidence type="ECO:0000313" key="17">
    <source>
        <dbReference type="Proteomes" id="UP000800981"/>
    </source>
</evidence>
<dbReference type="InterPro" id="IPR046342">
    <property type="entry name" value="CBS_dom_sf"/>
</dbReference>
<evidence type="ECO:0000256" key="14">
    <source>
        <dbReference type="PIRNR" id="PIRNR006404"/>
    </source>
</evidence>
<keyword evidence="6 14" id="KW-0479">Metal-binding</keyword>
<dbReference type="SUPFAM" id="SSF54631">
    <property type="entry name" value="CBS-domain pair"/>
    <property type="match status" value="1"/>
</dbReference>
<evidence type="ECO:0000256" key="4">
    <source>
        <dbReference type="ARBA" id="ARBA00022670"/>
    </source>
</evidence>
<name>A0ABX0GXQ5_9ACTN</name>
<evidence type="ECO:0000256" key="11">
    <source>
        <dbReference type="ARBA" id="ARBA00023049"/>
    </source>
</evidence>
<evidence type="ECO:0000256" key="9">
    <source>
        <dbReference type="ARBA" id="ARBA00022833"/>
    </source>
</evidence>
<feature type="transmembrane region" description="Helical" evidence="14">
    <location>
        <begin position="140"/>
        <end position="162"/>
    </location>
</feature>
<accession>A0ABX0GXQ5</accession>
<evidence type="ECO:0000256" key="6">
    <source>
        <dbReference type="ARBA" id="ARBA00022723"/>
    </source>
</evidence>
<dbReference type="GO" id="GO:0008233">
    <property type="term" value="F:peptidase activity"/>
    <property type="evidence" value="ECO:0007669"/>
    <property type="project" value="UniProtKB-KW"/>
</dbReference>
<dbReference type="GO" id="GO:0006508">
    <property type="term" value="P:proteolysis"/>
    <property type="evidence" value="ECO:0007669"/>
    <property type="project" value="UniProtKB-KW"/>
</dbReference>
<proteinExistence type="inferred from homology"/>
<evidence type="ECO:0000256" key="8">
    <source>
        <dbReference type="ARBA" id="ARBA00022801"/>
    </source>
</evidence>
<feature type="transmembrane region" description="Helical" evidence="14">
    <location>
        <begin position="12"/>
        <end position="35"/>
    </location>
</feature>
<comment type="caution">
    <text evidence="16">The sequence shown here is derived from an EMBL/GenBank/DDBJ whole genome shotgun (WGS) entry which is preliminary data.</text>
</comment>
<dbReference type="Proteomes" id="UP000800981">
    <property type="component" value="Unassembled WGS sequence"/>
</dbReference>
<evidence type="ECO:0000256" key="1">
    <source>
        <dbReference type="ARBA" id="ARBA00004651"/>
    </source>
</evidence>
<keyword evidence="7" id="KW-0677">Repeat</keyword>
<evidence type="ECO:0000256" key="10">
    <source>
        <dbReference type="ARBA" id="ARBA00022989"/>
    </source>
</evidence>
<keyword evidence="11 14" id="KW-0482">Metalloprotease</keyword>
<sequence>MRTSGGIVLARVGGVPVVVRPSWLVVALVITWVFGPVLADAVPGLGGWAYAASAAFTVLLYASVLVHELGHVVVARAFGLPVHRVELSLLGGGSHLGASAPVPGREAAVAAAGPALSLLLGAVGLAVGQAAADGTLLRALLVQVAVANLLVGLVNLLPGLPLDGGRVLTAAVWKATGRRPTGARAGAWGGRAVAVLALVVPVALDVAADGVAEPLPVLLGLALALPLWLAASAALEAAQLSERVPRLSAGALVQPAVAVLGATPVSEAMRRAAEAGARALVVVAADGRPVAVADEQRLSAVPDARRPWTTAADASHRLAAGSAIRSDLTGEDLLSALHNAPAPEYLVLTPDGQVSGVLAARDVRRALGGPA</sequence>
<keyword evidence="8 14" id="KW-0378">Hydrolase</keyword>
<comment type="subcellular location">
    <subcellularLocation>
        <location evidence="1 14">Cell membrane</location>
        <topology evidence="1 14">Multi-pass membrane protein</topology>
    </subcellularLocation>
</comment>
<feature type="transmembrane region" description="Helical" evidence="14">
    <location>
        <begin position="216"/>
        <end position="238"/>
    </location>
</feature>
<keyword evidence="17" id="KW-1185">Reference proteome</keyword>
<dbReference type="PIRSF" id="PIRSF006404">
    <property type="entry name" value="UCP006404_Pept_M50_CBS"/>
    <property type="match status" value="1"/>
</dbReference>
<evidence type="ECO:0000256" key="12">
    <source>
        <dbReference type="ARBA" id="ARBA00023122"/>
    </source>
</evidence>
<dbReference type="PANTHER" id="PTHR39188:SF3">
    <property type="entry name" value="STAGE IV SPORULATION PROTEIN FB"/>
    <property type="match status" value="1"/>
</dbReference>
<dbReference type="Gene3D" id="3.10.580.10">
    <property type="entry name" value="CBS-domain"/>
    <property type="match status" value="1"/>
</dbReference>
<evidence type="ECO:0000256" key="3">
    <source>
        <dbReference type="ARBA" id="ARBA00022475"/>
    </source>
</evidence>
<evidence type="ECO:0000259" key="15">
    <source>
        <dbReference type="Pfam" id="PF02163"/>
    </source>
</evidence>
<keyword evidence="13 14" id="KW-0472">Membrane</keyword>